<evidence type="ECO:0000256" key="1">
    <source>
        <dbReference type="ARBA" id="ARBA00006464"/>
    </source>
</evidence>
<organism evidence="4 5">
    <name type="scientific">Tepiditoga spiralis</name>
    <dbReference type="NCBI Taxonomy" id="2108365"/>
    <lineage>
        <taxon>Bacteria</taxon>
        <taxon>Thermotogati</taxon>
        <taxon>Thermotogota</taxon>
        <taxon>Thermotogae</taxon>
        <taxon>Petrotogales</taxon>
        <taxon>Petrotogaceae</taxon>
        <taxon>Tepiditoga</taxon>
    </lineage>
</organism>
<feature type="transmembrane region" description="Helical" evidence="2">
    <location>
        <begin position="85"/>
        <end position="102"/>
    </location>
</feature>
<keyword evidence="2" id="KW-0472">Membrane</keyword>
<keyword evidence="5" id="KW-1185">Reference proteome</keyword>
<dbReference type="RefSeq" id="WP_190615335.1">
    <property type="nucleotide sequence ID" value="NZ_AP018712.1"/>
</dbReference>
<dbReference type="Pfam" id="PF02397">
    <property type="entry name" value="Bac_transf"/>
    <property type="match status" value="1"/>
</dbReference>
<reference evidence="4 5" key="1">
    <citation type="submission" date="2018-06" db="EMBL/GenBank/DDBJ databases">
        <title>Genome sequencing of Oceanotoga sp. sy52.</title>
        <authorList>
            <person name="Mori K."/>
        </authorList>
    </citation>
    <scope>NUCLEOTIDE SEQUENCE [LARGE SCALE GENOMIC DNA]</scope>
    <source>
        <strain evidence="5">sy52</strain>
    </source>
</reference>
<sequence length="439" mass="51824">MRKAIKLLDMLIILLFNIYAMALPIWLSLIITAALFIGLYAFRTYDSENMKSINENLIRTTVGTIIGYIIILLVYVFIEKYINRYIFLYNLLFVMITIPVLHKIEYILYSKHFPVKRYLVIGRKNEIGKILDEITKKSMNKLQFVEYINPSPVRLEKLMTENYEEKNPLYFFNLKKEKETAKNNFNAIIITDPKLEDLVKPQLQEYKKRNIPIEYLPNIAENYLKRIPLEVAEKFKEYYEVIFQNVKESPAKRIGDIIISSVLFAVFSPFMLIISFFTLFEDGKPIVFSQKRVGKNEQLFKMHKFRSLKNQPINKENPNAGIEQRVLKIGKITRKLRIDETLQFFNVLIGNMSIVGSRPEMQEFHNQMKGKILFYPKRLLLNPGITGWAQINYKHTTTLEDYKKKTEYDLYYIKNRTSIMDLQIMLKTAETMLGMRGSR</sequence>
<evidence type="ECO:0000313" key="4">
    <source>
        <dbReference type="EMBL" id="BBE30209.1"/>
    </source>
</evidence>
<evidence type="ECO:0000256" key="2">
    <source>
        <dbReference type="SAM" id="Phobius"/>
    </source>
</evidence>
<comment type="similarity">
    <text evidence="1">Belongs to the bacterial sugar transferase family.</text>
</comment>
<keyword evidence="2" id="KW-1133">Transmembrane helix</keyword>
<feature type="transmembrane region" description="Helical" evidence="2">
    <location>
        <begin position="57"/>
        <end position="78"/>
    </location>
</feature>
<accession>A0A7G1GA15</accession>
<evidence type="ECO:0000259" key="3">
    <source>
        <dbReference type="Pfam" id="PF02397"/>
    </source>
</evidence>
<feature type="domain" description="Bacterial sugar transferase" evidence="3">
    <location>
        <begin position="252"/>
        <end position="433"/>
    </location>
</feature>
<dbReference type="PANTHER" id="PTHR30576">
    <property type="entry name" value="COLANIC BIOSYNTHESIS UDP-GLUCOSE LIPID CARRIER TRANSFERASE"/>
    <property type="match status" value="1"/>
</dbReference>
<dbReference type="GO" id="GO:0016780">
    <property type="term" value="F:phosphotransferase activity, for other substituted phosphate groups"/>
    <property type="evidence" value="ECO:0007669"/>
    <property type="project" value="TreeGrafter"/>
</dbReference>
<dbReference type="Proteomes" id="UP000516361">
    <property type="component" value="Chromosome"/>
</dbReference>
<keyword evidence="2" id="KW-0812">Transmembrane</keyword>
<proteinExistence type="inferred from homology"/>
<dbReference type="KEGG" id="ocy:OSSY52_03500"/>
<name>A0A7G1GA15_9BACT</name>
<feature type="transmembrane region" description="Helical" evidence="2">
    <location>
        <begin position="12"/>
        <end position="37"/>
    </location>
</feature>
<keyword evidence="4" id="KW-0808">Transferase</keyword>
<feature type="transmembrane region" description="Helical" evidence="2">
    <location>
        <begin position="257"/>
        <end position="280"/>
    </location>
</feature>
<evidence type="ECO:0000313" key="5">
    <source>
        <dbReference type="Proteomes" id="UP000516361"/>
    </source>
</evidence>
<dbReference type="InParanoid" id="A0A7G1GA15"/>
<protein>
    <submittedName>
        <fullName evidence="4">Polyprenyl glycosylphosphotransferase</fullName>
    </submittedName>
</protein>
<dbReference type="InterPro" id="IPR003362">
    <property type="entry name" value="Bact_transf"/>
</dbReference>
<gene>
    <name evidence="4" type="ORF">OSSY52_03500</name>
</gene>
<dbReference type="PANTHER" id="PTHR30576:SF0">
    <property type="entry name" value="UNDECAPRENYL-PHOSPHATE N-ACETYLGALACTOSAMINYL 1-PHOSPHATE TRANSFERASE-RELATED"/>
    <property type="match status" value="1"/>
</dbReference>
<dbReference type="AlphaFoldDB" id="A0A7G1GA15"/>
<dbReference type="EMBL" id="AP018712">
    <property type="protein sequence ID" value="BBE30209.1"/>
    <property type="molecule type" value="Genomic_DNA"/>
</dbReference>